<dbReference type="EMBL" id="QJKJ01008492">
    <property type="protein sequence ID" value="RDX79594.1"/>
    <property type="molecule type" value="Genomic_DNA"/>
</dbReference>
<dbReference type="AlphaFoldDB" id="A0A371FMQ0"/>
<feature type="non-terminal residue" evidence="1">
    <location>
        <position position="1"/>
    </location>
</feature>
<name>A0A371FMQ0_MUCPR</name>
<keyword evidence="2" id="KW-1185">Reference proteome</keyword>
<protein>
    <recommendedName>
        <fullName evidence="3">Reverse transcriptase Ty1/copia-type domain-containing protein</fullName>
    </recommendedName>
</protein>
<sequence>MQNKVKLVVHGYFQWERIDFTRTFTLVTSFVKQPLDFESDAFPNYYSMDSSKHLVLVKQVEDEIYIHQSKYVNELLKKFNLEDCKIMSTLMYSTFILSLDETDKR</sequence>
<comment type="caution">
    <text evidence="1">The sequence shown here is derived from an EMBL/GenBank/DDBJ whole genome shotgun (WGS) entry which is preliminary data.</text>
</comment>
<evidence type="ECO:0000313" key="2">
    <source>
        <dbReference type="Proteomes" id="UP000257109"/>
    </source>
</evidence>
<proteinExistence type="predicted"/>
<organism evidence="1 2">
    <name type="scientific">Mucuna pruriens</name>
    <name type="common">Velvet bean</name>
    <name type="synonym">Dolichos pruriens</name>
    <dbReference type="NCBI Taxonomy" id="157652"/>
    <lineage>
        <taxon>Eukaryota</taxon>
        <taxon>Viridiplantae</taxon>
        <taxon>Streptophyta</taxon>
        <taxon>Embryophyta</taxon>
        <taxon>Tracheophyta</taxon>
        <taxon>Spermatophyta</taxon>
        <taxon>Magnoliopsida</taxon>
        <taxon>eudicotyledons</taxon>
        <taxon>Gunneridae</taxon>
        <taxon>Pentapetalae</taxon>
        <taxon>rosids</taxon>
        <taxon>fabids</taxon>
        <taxon>Fabales</taxon>
        <taxon>Fabaceae</taxon>
        <taxon>Papilionoideae</taxon>
        <taxon>50 kb inversion clade</taxon>
        <taxon>NPAAA clade</taxon>
        <taxon>indigoferoid/millettioid clade</taxon>
        <taxon>Phaseoleae</taxon>
        <taxon>Mucuna</taxon>
    </lineage>
</organism>
<evidence type="ECO:0008006" key="3">
    <source>
        <dbReference type="Google" id="ProtNLM"/>
    </source>
</evidence>
<dbReference type="Proteomes" id="UP000257109">
    <property type="component" value="Unassembled WGS sequence"/>
</dbReference>
<reference evidence="1" key="1">
    <citation type="submission" date="2018-05" db="EMBL/GenBank/DDBJ databases">
        <title>Draft genome of Mucuna pruriens seed.</title>
        <authorList>
            <person name="Nnadi N.E."/>
            <person name="Vos R."/>
            <person name="Hasami M.H."/>
            <person name="Devisetty U.K."/>
            <person name="Aguiy J.C."/>
        </authorList>
    </citation>
    <scope>NUCLEOTIDE SEQUENCE [LARGE SCALE GENOMIC DNA]</scope>
    <source>
        <strain evidence="1">JCA_2017</strain>
    </source>
</reference>
<accession>A0A371FMQ0</accession>
<gene>
    <name evidence="1" type="ORF">CR513_39969</name>
</gene>
<evidence type="ECO:0000313" key="1">
    <source>
        <dbReference type="EMBL" id="RDX79594.1"/>
    </source>
</evidence>
<dbReference type="OrthoDB" id="418237at2759"/>